<protein>
    <submittedName>
        <fullName evidence="2">Uncharacterized protein</fullName>
    </submittedName>
</protein>
<name>A0A8C6HZH7_MUSSI</name>
<sequence length="106" mass="11816">MTVASGSHWCPAQPANQNSSISLTWSPCTGPSLRSSSSRHILSHWPAPAPFSYCSTQGQILDSNHDLRVWNNVCFTPFCFFKSKSWTLKNTSQPWPSPSTETCRNI</sequence>
<proteinExistence type="predicted"/>
<reference evidence="2" key="2">
    <citation type="submission" date="2025-09" db="UniProtKB">
        <authorList>
            <consortium name="Ensembl"/>
        </authorList>
    </citation>
    <scope>IDENTIFICATION</scope>
</reference>
<feature type="region of interest" description="Disordered" evidence="1">
    <location>
        <begin position="1"/>
        <end position="20"/>
    </location>
</feature>
<organism evidence="2 3">
    <name type="scientific">Mus spicilegus</name>
    <name type="common">Mound-building mouse</name>
    <dbReference type="NCBI Taxonomy" id="10103"/>
    <lineage>
        <taxon>Eukaryota</taxon>
        <taxon>Metazoa</taxon>
        <taxon>Chordata</taxon>
        <taxon>Craniata</taxon>
        <taxon>Vertebrata</taxon>
        <taxon>Euteleostomi</taxon>
        <taxon>Mammalia</taxon>
        <taxon>Eutheria</taxon>
        <taxon>Euarchontoglires</taxon>
        <taxon>Glires</taxon>
        <taxon>Rodentia</taxon>
        <taxon>Myomorpha</taxon>
        <taxon>Muroidea</taxon>
        <taxon>Muridae</taxon>
        <taxon>Murinae</taxon>
        <taxon>Mus</taxon>
        <taxon>Mus</taxon>
    </lineage>
</organism>
<accession>A0A8C6HZH7</accession>
<reference evidence="2" key="1">
    <citation type="submission" date="2025-08" db="UniProtKB">
        <authorList>
            <consortium name="Ensembl"/>
        </authorList>
    </citation>
    <scope>IDENTIFICATION</scope>
</reference>
<evidence type="ECO:0000313" key="3">
    <source>
        <dbReference type="Proteomes" id="UP000694415"/>
    </source>
</evidence>
<evidence type="ECO:0000313" key="2">
    <source>
        <dbReference type="Ensembl" id="ENSMSIP00000028604.1"/>
    </source>
</evidence>
<evidence type="ECO:0000256" key="1">
    <source>
        <dbReference type="SAM" id="MobiDB-lite"/>
    </source>
</evidence>
<dbReference type="AlphaFoldDB" id="A0A8C6HZH7"/>
<dbReference type="Proteomes" id="UP000694415">
    <property type="component" value="Unplaced"/>
</dbReference>
<dbReference type="Ensembl" id="ENSMSIT00000036064.1">
    <property type="protein sequence ID" value="ENSMSIP00000028604.1"/>
    <property type="gene ID" value="ENSMSIG00000024048.1"/>
</dbReference>
<keyword evidence="3" id="KW-1185">Reference proteome</keyword>